<dbReference type="Pfam" id="PF00132">
    <property type="entry name" value="Hexapep"/>
    <property type="match status" value="1"/>
</dbReference>
<dbReference type="InterPro" id="IPR011004">
    <property type="entry name" value="Trimer_LpxA-like_sf"/>
</dbReference>
<sequence length="188" mass="20007">MSFSRLLWKFAEIKRLSFARIRSKWFAVCGAAVGAKCLFGCKSRIDRPWTTKFGTRCVLEPDVWFDVVSDDAEIVVGDHVFIGRGTHLLISDGVSIGDHCLIGDGVVISDHKHNTFSGELIDGQGCSSDRITIGDGVLLCVGSVILQGVHIGEGAIVGPGAVVSQDVKPGSIVGSPPARMLGMREGNV</sequence>
<keyword evidence="4" id="KW-1185">Reference proteome</keyword>
<dbReference type="GO" id="GO:0005829">
    <property type="term" value="C:cytosol"/>
    <property type="evidence" value="ECO:0007669"/>
    <property type="project" value="TreeGrafter"/>
</dbReference>
<comment type="caution">
    <text evidence="3">The sequence shown here is derived from an EMBL/GenBank/DDBJ whole genome shotgun (WGS) entry which is preliminary data.</text>
</comment>
<organism evidence="3 4">
    <name type="scientific">Novipirellula galeiformis</name>
    <dbReference type="NCBI Taxonomy" id="2528004"/>
    <lineage>
        <taxon>Bacteria</taxon>
        <taxon>Pseudomonadati</taxon>
        <taxon>Planctomycetota</taxon>
        <taxon>Planctomycetia</taxon>
        <taxon>Pirellulales</taxon>
        <taxon>Pirellulaceae</taxon>
        <taxon>Novipirellula</taxon>
    </lineage>
</organism>
<keyword evidence="2 3" id="KW-0808">Transferase</keyword>
<dbReference type="GO" id="GO:0047200">
    <property type="term" value="F:tetrahydrodipicolinate N-acetyltransferase activity"/>
    <property type="evidence" value="ECO:0007669"/>
    <property type="project" value="UniProtKB-EC"/>
</dbReference>
<dbReference type="PANTHER" id="PTHR23416">
    <property type="entry name" value="SIALIC ACID SYNTHASE-RELATED"/>
    <property type="match status" value="1"/>
</dbReference>
<evidence type="ECO:0000256" key="1">
    <source>
        <dbReference type="ARBA" id="ARBA00007274"/>
    </source>
</evidence>
<dbReference type="AlphaFoldDB" id="A0A5C6CRZ1"/>
<name>A0A5C6CRZ1_9BACT</name>
<accession>A0A5C6CRZ1</accession>
<evidence type="ECO:0000256" key="2">
    <source>
        <dbReference type="ARBA" id="ARBA00022679"/>
    </source>
</evidence>
<dbReference type="InterPro" id="IPR051159">
    <property type="entry name" value="Hexapeptide_acetyltransf"/>
</dbReference>
<keyword evidence="3" id="KW-0012">Acyltransferase</keyword>
<dbReference type="CDD" id="cd04647">
    <property type="entry name" value="LbH_MAT_like"/>
    <property type="match status" value="1"/>
</dbReference>
<dbReference type="OrthoDB" id="285017at2"/>
<gene>
    <name evidence="3" type="primary">dapH_2</name>
    <name evidence="3" type="ORF">Pla52o_10320</name>
</gene>
<proteinExistence type="inferred from homology"/>
<comment type="similarity">
    <text evidence="1">Belongs to the transferase hexapeptide repeat family.</text>
</comment>
<dbReference type="EMBL" id="SJPT01000001">
    <property type="protein sequence ID" value="TWU27168.1"/>
    <property type="molecule type" value="Genomic_DNA"/>
</dbReference>
<dbReference type="SUPFAM" id="SSF51161">
    <property type="entry name" value="Trimeric LpxA-like enzymes"/>
    <property type="match status" value="2"/>
</dbReference>
<dbReference type="GO" id="GO:0008374">
    <property type="term" value="F:O-acyltransferase activity"/>
    <property type="evidence" value="ECO:0007669"/>
    <property type="project" value="TreeGrafter"/>
</dbReference>
<protein>
    <submittedName>
        <fullName evidence="3">2,3,4,5-tetrahydropyridine-2,6-dicarboxylate N-acetyltransferase</fullName>
        <ecNumber evidence="3">2.3.1.89</ecNumber>
    </submittedName>
</protein>
<dbReference type="InterPro" id="IPR001451">
    <property type="entry name" value="Hexapep"/>
</dbReference>
<dbReference type="Proteomes" id="UP000316304">
    <property type="component" value="Unassembled WGS sequence"/>
</dbReference>
<dbReference type="Gene3D" id="2.160.10.10">
    <property type="entry name" value="Hexapeptide repeat proteins"/>
    <property type="match status" value="1"/>
</dbReference>
<dbReference type="EC" id="2.3.1.89" evidence="3"/>
<reference evidence="3 4" key="1">
    <citation type="submission" date="2019-02" db="EMBL/GenBank/DDBJ databases">
        <title>Deep-cultivation of Planctomycetes and their phenomic and genomic characterization uncovers novel biology.</title>
        <authorList>
            <person name="Wiegand S."/>
            <person name="Jogler M."/>
            <person name="Boedeker C."/>
            <person name="Pinto D."/>
            <person name="Vollmers J."/>
            <person name="Rivas-Marin E."/>
            <person name="Kohn T."/>
            <person name="Peeters S.H."/>
            <person name="Heuer A."/>
            <person name="Rast P."/>
            <person name="Oberbeckmann S."/>
            <person name="Bunk B."/>
            <person name="Jeske O."/>
            <person name="Meyerdierks A."/>
            <person name="Storesund J.E."/>
            <person name="Kallscheuer N."/>
            <person name="Luecker S."/>
            <person name="Lage O.M."/>
            <person name="Pohl T."/>
            <person name="Merkel B.J."/>
            <person name="Hornburger P."/>
            <person name="Mueller R.-W."/>
            <person name="Bruemmer F."/>
            <person name="Labrenz M."/>
            <person name="Spormann A.M."/>
            <person name="Op Den Camp H."/>
            <person name="Overmann J."/>
            <person name="Amann R."/>
            <person name="Jetten M.S.M."/>
            <person name="Mascher T."/>
            <person name="Medema M.H."/>
            <person name="Devos D.P."/>
            <person name="Kaster A.-K."/>
            <person name="Ovreas L."/>
            <person name="Rohde M."/>
            <person name="Galperin M.Y."/>
            <person name="Jogler C."/>
        </authorList>
    </citation>
    <scope>NUCLEOTIDE SEQUENCE [LARGE SCALE GENOMIC DNA]</scope>
    <source>
        <strain evidence="3 4">Pla52o</strain>
    </source>
</reference>
<evidence type="ECO:0000313" key="3">
    <source>
        <dbReference type="EMBL" id="TWU27168.1"/>
    </source>
</evidence>
<dbReference type="PANTHER" id="PTHR23416:SF23">
    <property type="entry name" value="ACETYLTRANSFERASE C18B11.09C-RELATED"/>
    <property type="match status" value="1"/>
</dbReference>
<dbReference type="RefSeq" id="WP_146593402.1">
    <property type="nucleotide sequence ID" value="NZ_SJPT01000001.1"/>
</dbReference>
<evidence type="ECO:0000313" key="4">
    <source>
        <dbReference type="Proteomes" id="UP000316304"/>
    </source>
</evidence>
<dbReference type="Pfam" id="PF14602">
    <property type="entry name" value="Hexapep_2"/>
    <property type="match status" value="1"/>
</dbReference>